<protein>
    <submittedName>
        <fullName evidence="6">HxlR family transcriptional regulator</fullName>
    </submittedName>
</protein>
<keyword evidence="2" id="KW-0238">DNA-binding</keyword>
<evidence type="ECO:0000256" key="4">
    <source>
        <dbReference type="SAM" id="MobiDB-lite"/>
    </source>
</evidence>
<dbReference type="Gene3D" id="1.10.10.10">
    <property type="entry name" value="Winged helix-like DNA-binding domain superfamily/Winged helix DNA-binding domain"/>
    <property type="match status" value="2"/>
</dbReference>
<dbReference type="PROSITE" id="PS51118">
    <property type="entry name" value="HTH_HXLR"/>
    <property type="match status" value="1"/>
</dbReference>
<evidence type="ECO:0000313" key="6">
    <source>
        <dbReference type="EMBL" id="TWF87844.1"/>
    </source>
</evidence>
<sequence length="285" mass="30320">MSAPAQPATSQIGFVDARRVEEALSLIAPKWTTWSAQTLAQQGGPMRVRDVAAHLPFVSEQFVGKRLAQMHDDGLVTRASHRHGAPYQLSGFGNALSPVHRALSDWSHAHLPLGKVAGAERVEDAVRRLHLRHSTAVIQALDTGGPMRFVHIAEQTGLDNSFTRQRLIRLQLDGLVTRTGPRHGDPYVLTAAGRALGPVYAAVEHWSNPVAAPLPAPVRVAAATRTHTGIPPRSDGIRTAAALRRSTAAPNSLFSHAPQPQPAGVTPPVASATAGVPAPGSSRRR</sequence>
<dbReference type="GO" id="GO:0003677">
    <property type="term" value="F:DNA binding"/>
    <property type="evidence" value="ECO:0007669"/>
    <property type="project" value="UniProtKB-KW"/>
</dbReference>
<evidence type="ECO:0000256" key="2">
    <source>
        <dbReference type="ARBA" id="ARBA00023125"/>
    </source>
</evidence>
<dbReference type="PANTHER" id="PTHR33204">
    <property type="entry name" value="TRANSCRIPTIONAL REGULATOR, MARR FAMILY"/>
    <property type="match status" value="1"/>
</dbReference>
<keyword evidence="3" id="KW-0804">Transcription</keyword>
<dbReference type="SUPFAM" id="SSF46785">
    <property type="entry name" value="Winged helix' DNA-binding domain"/>
    <property type="match status" value="2"/>
</dbReference>
<dbReference type="InterPro" id="IPR036390">
    <property type="entry name" value="WH_DNA-bd_sf"/>
</dbReference>
<keyword evidence="7" id="KW-1185">Reference proteome</keyword>
<dbReference type="InterPro" id="IPR002577">
    <property type="entry name" value="HTH_HxlR"/>
</dbReference>
<dbReference type="Pfam" id="PF01638">
    <property type="entry name" value="HxlR"/>
    <property type="match status" value="2"/>
</dbReference>
<comment type="caution">
    <text evidence="6">The sequence shown here is derived from an EMBL/GenBank/DDBJ whole genome shotgun (WGS) entry which is preliminary data.</text>
</comment>
<accession>A0A561TLB7</accession>
<dbReference type="EMBL" id="VIWV01000001">
    <property type="protein sequence ID" value="TWF87844.1"/>
    <property type="molecule type" value="Genomic_DNA"/>
</dbReference>
<dbReference type="Proteomes" id="UP000316603">
    <property type="component" value="Unassembled WGS sequence"/>
</dbReference>
<evidence type="ECO:0000256" key="3">
    <source>
        <dbReference type="ARBA" id="ARBA00023163"/>
    </source>
</evidence>
<dbReference type="RefSeq" id="WP_145869559.1">
    <property type="nucleotide sequence ID" value="NZ_BNCE01000027.1"/>
</dbReference>
<dbReference type="PANTHER" id="PTHR33204:SF37">
    <property type="entry name" value="HTH-TYPE TRANSCRIPTIONAL REGULATOR YODB"/>
    <property type="match status" value="1"/>
</dbReference>
<evidence type="ECO:0000256" key="1">
    <source>
        <dbReference type="ARBA" id="ARBA00023015"/>
    </source>
</evidence>
<evidence type="ECO:0000313" key="7">
    <source>
        <dbReference type="Proteomes" id="UP000316603"/>
    </source>
</evidence>
<dbReference type="OrthoDB" id="4302401at2"/>
<keyword evidence="1" id="KW-0805">Transcription regulation</keyword>
<dbReference type="InterPro" id="IPR036388">
    <property type="entry name" value="WH-like_DNA-bd_sf"/>
</dbReference>
<dbReference type="AlphaFoldDB" id="A0A561TLB7"/>
<gene>
    <name evidence="6" type="ORF">FHX78_114862</name>
</gene>
<reference evidence="6 7" key="1">
    <citation type="submission" date="2019-06" db="EMBL/GenBank/DDBJ databases">
        <title>Sequencing the genomes of 1000 actinobacteria strains.</title>
        <authorList>
            <person name="Klenk H.-P."/>
        </authorList>
    </citation>
    <scope>NUCLEOTIDE SEQUENCE [LARGE SCALE GENOMIC DNA]</scope>
    <source>
        <strain evidence="6 7">DSM 41695</strain>
    </source>
</reference>
<name>A0A561TLB7_9ACTN</name>
<proteinExistence type="predicted"/>
<feature type="region of interest" description="Disordered" evidence="4">
    <location>
        <begin position="247"/>
        <end position="285"/>
    </location>
</feature>
<feature type="domain" description="HTH hxlR-type" evidence="5">
    <location>
        <begin position="17"/>
        <end position="115"/>
    </location>
</feature>
<organism evidence="6 7">
    <name type="scientific">Streptomyces capillispiralis</name>
    <dbReference type="NCBI Taxonomy" id="68182"/>
    <lineage>
        <taxon>Bacteria</taxon>
        <taxon>Bacillati</taxon>
        <taxon>Actinomycetota</taxon>
        <taxon>Actinomycetes</taxon>
        <taxon>Kitasatosporales</taxon>
        <taxon>Streptomycetaceae</taxon>
        <taxon>Streptomyces</taxon>
    </lineage>
</organism>
<evidence type="ECO:0000259" key="5">
    <source>
        <dbReference type="PROSITE" id="PS51118"/>
    </source>
</evidence>